<sequence>MNQFAEDLLWVVNSPSLIAPGATHSPISPAQIDRPRLTSFMNEGLSKKVGPYFERLILYWLIHIRSVEIVAHGEQVRVDGRTLGEMDFLFVDELGRLTHWEVAVKFYLYLPDEPLRGSRFVGPNSSDSFERKTTRLYEHQLALSKKVRDDVVVREALMKGCLFYPPGIHSVREFPRWMSANHERGIWVRRRDLEKLAHPSEEYRILRKPYWLSACPANGEHASAMDWNDFVSEVDRQMAQYQRPVFAARRENSVEAAEPTAPSFSRFFIVPDDWPGE</sequence>
<comment type="caution">
    <text evidence="1">The sequence shown here is derived from an EMBL/GenBank/DDBJ whole genome shotgun (WGS) entry which is preliminary data.</text>
</comment>
<reference evidence="1 2" key="1">
    <citation type="submission" date="2017-06" db="EMBL/GenBank/DDBJ databases">
        <title>Description of Rhodopirellula bahusiensis sp. nov.</title>
        <authorList>
            <person name="Kizina J."/>
            <person name="Harder J."/>
        </authorList>
    </citation>
    <scope>NUCLEOTIDE SEQUENCE [LARGE SCALE GENOMIC DNA]</scope>
    <source>
        <strain evidence="1 2">SWK21</strain>
    </source>
</reference>
<dbReference type="OrthoDB" id="378654at2"/>
<dbReference type="GeneID" id="90609804"/>
<gene>
    <name evidence="1" type="ORF">CEE69_17305</name>
</gene>
<protein>
    <recommendedName>
        <fullName evidence="3">DUF1853 domain-containing protein</fullName>
    </recommendedName>
</protein>
<dbReference type="EMBL" id="NIZW01000013">
    <property type="protein sequence ID" value="PHQ34052.1"/>
    <property type="molecule type" value="Genomic_DNA"/>
</dbReference>
<dbReference type="Proteomes" id="UP000225740">
    <property type="component" value="Unassembled WGS sequence"/>
</dbReference>
<dbReference type="AlphaFoldDB" id="A0A2G1W4V4"/>
<evidence type="ECO:0000313" key="2">
    <source>
        <dbReference type="Proteomes" id="UP000225740"/>
    </source>
</evidence>
<dbReference type="Pfam" id="PF08907">
    <property type="entry name" value="DUF1853"/>
    <property type="match status" value="1"/>
</dbReference>
<name>A0A2G1W4V4_9BACT</name>
<keyword evidence="2" id="KW-1185">Reference proteome</keyword>
<accession>A0A2G1W4V4</accession>
<organism evidence="1 2">
    <name type="scientific">Rhodopirellula bahusiensis</name>
    <dbReference type="NCBI Taxonomy" id="2014065"/>
    <lineage>
        <taxon>Bacteria</taxon>
        <taxon>Pseudomonadati</taxon>
        <taxon>Planctomycetota</taxon>
        <taxon>Planctomycetia</taxon>
        <taxon>Pirellulales</taxon>
        <taxon>Pirellulaceae</taxon>
        <taxon>Rhodopirellula</taxon>
    </lineage>
</organism>
<evidence type="ECO:0008006" key="3">
    <source>
        <dbReference type="Google" id="ProtNLM"/>
    </source>
</evidence>
<dbReference type="RefSeq" id="WP_099261900.1">
    <property type="nucleotide sequence ID" value="NZ_NIZW01000013.1"/>
</dbReference>
<proteinExistence type="predicted"/>
<dbReference type="InterPro" id="IPR015003">
    <property type="entry name" value="DUF1853"/>
</dbReference>
<evidence type="ECO:0000313" key="1">
    <source>
        <dbReference type="EMBL" id="PHQ34052.1"/>
    </source>
</evidence>